<name>A0ABS4CMC9_9ENTE</name>
<feature type="transmembrane region" description="Helical" evidence="1">
    <location>
        <begin position="229"/>
        <end position="249"/>
    </location>
</feature>
<keyword evidence="3" id="KW-1185">Reference proteome</keyword>
<dbReference type="Proteomes" id="UP000673375">
    <property type="component" value="Unassembled WGS sequence"/>
</dbReference>
<feature type="transmembrane region" description="Helical" evidence="1">
    <location>
        <begin position="20"/>
        <end position="41"/>
    </location>
</feature>
<dbReference type="EMBL" id="JAEDXU010000009">
    <property type="protein sequence ID" value="MBP1047748.1"/>
    <property type="molecule type" value="Genomic_DNA"/>
</dbReference>
<dbReference type="PANTHER" id="PTHR37305:SF1">
    <property type="entry name" value="MEMBRANE PROTEIN"/>
    <property type="match status" value="1"/>
</dbReference>
<dbReference type="PANTHER" id="PTHR37305">
    <property type="entry name" value="INTEGRAL MEMBRANE PROTEIN-RELATED"/>
    <property type="match status" value="1"/>
</dbReference>
<protein>
    <recommendedName>
        <fullName evidence="4">ABC transporter permease</fullName>
    </recommendedName>
</protein>
<gene>
    <name evidence="2" type="ORF">I6N96_15775</name>
</gene>
<dbReference type="RefSeq" id="WP_209558526.1">
    <property type="nucleotide sequence ID" value="NZ_JAEDXU010000009.1"/>
</dbReference>
<keyword evidence="1" id="KW-0472">Membrane</keyword>
<feature type="transmembrane region" description="Helical" evidence="1">
    <location>
        <begin position="151"/>
        <end position="171"/>
    </location>
</feature>
<feature type="transmembrane region" description="Helical" evidence="1">
    <location>
        <begin position="183"/>
        <end position="203"/>
    </location>
</feature>
<evidence type="ECO:0000256" key="1">
    <source>
        <dbReference type="SAM" id="Phobius"/>
    </source>
</evidence>
<keyword evidence="1" id="KW-1133">Transmembrane helix</keyword>
<sequence>MMYFTLIKKEAVEAFRTYRFLIIISIFVLFGLISSITAKLLPEIIQSLGSGIEINLPEPNVYDSWLQFFSNHSQMTLIIFLITFGNALGKELTNGTLVLLVTKGVNRNTAMLAKVIYQSVLWLGGLLLSFTITYLYNLLLFPGEQQAISTLLFYLFQLWLFGFLFLCIINFGQVLLPKSQGGLLLGFTFLVLFFISNISSALAKLNPLKLIEVSMEGLKTSVDFSNSQWPILLAVGLSLLLLIGAVLRFKRVSIY</sequence>
<keyword evidence="1" id="KW-0812">Transmembrane</keyword>
<evidence type="ECO:0000313" key="3">
    <source>
        <dbReference type="Proteomes" id="UP000673375"/>
    </source>
</evidence>
<organism evidence="2 3">
    <name type="scientific">Enterococcus larvae</name>
    <dbReference type="NCBI Taxonomy" id="2794352"/>
    <lineage>
        <taxon>Bacteria</taxon>
        <taxon>Bacillati</taxon>
        <taxon>Bacillota</taxon>
        <taxon>Bacilli</taxon>
        <taxon>Lactobacillales</taxon>
        <taxon>Enterococcaceae</taxon>
        <taxon>Enterococcus</taxon>
    </lineage>
</organism>
<proteinExistence type="predicted"/>
<feature type="transmembrane region" description="Helical" evidence="1">
    <location>
        <begin position="120"/>
        <end position="139"/>
    </location>
</feature>
<comment type="caution">
    <text evidence="2">The sequence shown here is derived from an EMBL/GenBank/DDBJ whole genome shotgun (WGS) entry which is preliminary data.</text>
</comment>
<accession>A0ABS4CMC9</accession>
<reference evidence="2 3" key="1">
    <citation type="submission" date="2020-12" db="EMBL/GenBank/DDBJ databases">
        <title>Vagococcus allomyrinae sp. nov. and Enterococcus lavae sp. nov., isolated from the larvae of Allomyrina dichotoma.</title>
        <authorList>
            <person name="Lee S.D."/>
        </authorList>
    </citation>
    <scope>NUCLEOTIDE SEQUENCE [LARGE SCALE GENOMIC DNA]</scope>
    <source>
        <strain evidence="2 3">BWM-S5</strain>
    </source>
</reference>
<evidence type="ECO:0008006" key="4">
    <source>
        <dbReference type="Google" id="ProtNLM"/>
    </source>
</evidence>
<evidence type="ECO:0000313" key="2">
    <source>
        <dbReference type="EMBL" id="MBP1047748.1"/>
    </source>
</evidence>
<feature type="transmembrane region" description="Helical" evidence="1">
    <location>
        <begin position="75"/>
        <end position="100"/>
    </location>
</feature>